<keyword evidence="3" id="KW-1185">Reference proteome</keyword>
<proteinExistence type="predicted"/>
<dbReference type="Proteomes" id="UP001190700">
    <property type="component" value="Unassembled WGS sequence"/>
</dbReference>
<comment type="caution">
    <text evidence="2">The sequence shown here is derived from an EMBL/GenBank/DDBJ whole genome shotgun (WGS) entry which is preliminary data.</text>
</comment>
<organism evidence="2 3">
    <name type="scientific">Cymbomonas tetramitiformis</name>
    <dbReference type="NCBI Taxonomy" id="36881"/>
    <lineage>
        <taxon>Eukaryota</taxon>
        <taxon>Viridiplantae</taxon>
        <taxon>Chlorophyta</taxon>
        <taxon>Pyramimonadophyceae</taxon>
        <taxon>Pyramimonadales</taxon>
        <taxon>Pyramimonadaceae</taxon>
        <taxon>Cymbomonas</taxon>
    </lineage>
</organism>
<evidence type="ECO:0000256" key="1">
    <source>
        <dbReference type="SAM" id="MobiDB-lite"/>
    </source>
</evidence>
<accession>A0AAE0L130</accession>
<reference evidence="2 3" key="1">
    <citation type="journal article" date="2015" name="Genome Biol. Evol.">
        <title>Comparative Genomics of a Bacterivorous Green Alga Reveals Evolutionary Causalities and Consequences of Phago-Mixotrophic Mode of Nutrition.</title>
        <authorList>
            <person name="Burns J.A."/>
            <person name="Paasch A."/>
            <person name="Narechania A."/>
            <person name="Kim E."/>
        </authorList>
    </citation>
    <scope>NUCLEOTIDE SEQUENCE [LARGE SCALE GENOMIC DNA]</scope>
    <source>
        <strain evidence="2 3">PLY_AMNH</strain>
    </source>
</reference>
<evidence type="ECO:0000313" key="3">
    <source>
        <dbReference type="Proteomes" id="UP001190700"/>
    </source>
</evidence>
<dbReference type="AlphaFoldDB" id="A0AAE0L130"/>
<feature type="region of interest" description="Disordered" evidence="1">
    <location>
        <begin position="146"/>
        <end position="171"/>
    </location>
</feature>
<protein>
    <submittedName>
        <fullName evidence="2">Uncharacterized protein</fullName>
    </submittedName>
</protein>
<gene>
    <name evidence="2" type="ORF">CYMTET_23465</name>
</gene>
<dbReference type="EMBL" id="LGRX02012068">
    <property type="protein sequence ID" value="KAK3268007.1"/>
    <property type="molecule type" value="Genomic_DNA"/>
</dbReference>
<evidence type="ECO:0000313" key="2">
    <source>
        <dbReference type="EMBL" id="KAK3268007.1"/>
    </source>
</evidence>
<feature type="compositionally biased region" description="Low complexity" evidence="1">
    <location>
        <begin position="153"/>
        <end position="164"/>
    </location>
</feature>
<name>A0AAE0L130_9CHLO</name>
<feature type="region of interest" description="Disordered" evidence="1">
    <location>
        <begin position="313"/>
        <end position="334"/>
    </location>
</feature>
<sequence length="986" mass="107853">MSSRPSSSRQQAASGAAELARSRATAMWLDAMRVQAVKELLNISQADRATTKKEVLEERQLVVRFFSVIGAAMHDLPAELVGVTRALVDVGLLEKRRSGEIILQGSEWLRELEEGGEAWETRRQEAVRQRTRVRAWAHAVQHFQAGLRDSRAQRSGSSAGGSERTSGDKDADLKRLVAEAVQEALSQREALAGVAGGRVAPGTQSGIRVAAAEQAVDLVGVKHDLGRRAAERVEPWNMKLVVENFPKCERLQCGLEDLAEAEDVRRRHLWGYIELARGELQCVQQRLEGVPGAQLNVFDDSWLSGLRGAGKRKRRAEPVASDADEESDEKQRAAAKEMFRHLRTATDEEIRRAMDGSLSVRDITRPSGEIGASQPILPAGGARRGFDVRVCGPQQSFASDRAQWRLDPARGLVLEGKQSQCRTWDEWDDGFTMLRCAAPEGARGLLLHFRRWMKFLAQDFSFEHVRSFYDHFTSRMEKDSTVSFEMASYTALHGSVQQQGGRGPLGGPWRTLDGLWEEGPVADGGYAGARGRAAALGWCGAGSVGSWAWGRDAGGAAEGAAGGGDLRQIVVVRERRILPAAFAEVARALSAGDGLACFLPSLVAWVCCRLSGRAPAGVQEWLAGARLLALLNDNLGVNIRPIACDGVLRILVAKVLYRQHVKAFRAHFCGRRQDERGGLQAVQVGVEVKGEQLQRGSAGHVEPTPLIKEKKEEGDGREIIQEQVYRLGTGRGREVGDDRHREIQEQALELDGRMFDNIAPPLCDRRRGGGINEEGSSVFHELVTGVRDPVLLAGLGVPTGEGGEGGMVTFEDTCMGGGAKPDSVQVQAKLTAMLGTKALQGVSKADGPAISALIFAFMGPHATPAVLKTWGYSCLFELFGIEGVRLLAFKTAASFLMNNIDAMIYNDNSISSWYEGHFASHMQVQYHAIAAVGSIHEVLKGLHIQGEYNSMDRLEFRYRDRKQMQEDDTVGDDYDFDIDLDMEMDA</sequence>